<reference evidence="6" key="2">
    <citation type="submission" date="2025-08" db="UniProtKB">
        <authorList>
            <consortium name="Ensembl"/>
        </authorList>
    </citation>
    <scope>IDENTIFICATION</scope>
</reference>
<accession>A0A3P8WJ09</accession>
<dbReference type="InParanoid" id="A0A3P8WJ09"/>
<feature type="transmembrane region" description="Helical" evidence="5">
    <location>
        <begin position="117"/>
        <end position="138"/>
    </location>
</feature>
<evidence type="ECO:0000256" key="2">
    <source>
        <dbReference type="ARBA" id="ARBA00022692"/>
    </source>
</evidence>
<organism evidence="6 7">
    <name type="scientific">Cynoglossus semilaevis</name>
    <name type="common">Tongue sole</name>
    <dbReference type="NCBI Taxonomy" id="244447"/>
    <lineage>
        <taxon>Eukaryota</taxon>
        <taxon>Metazoa</taxon>
        <taxon>Chordata</taxon>
        <taxon>Craniata</taxon>
        <taxon>Vertebrata</taxon>
        <taxon>Euteleostomi</taxon>
        <taxon>Actinopterygii</taxon>
        <taxon>Neopterygii</taxon>
        <taxon>Teleostei</taxon>
        <taxon>Neoteleostei</taxon>
        <taxon>Acanthomorphata</taxon>
        <taxon>Carangaria</taxon>
        <taxon>Pleuronectiformes</taxon>
        <taxon>Pleuronectoidei</taxon>
        <taxon>Cynoglossidae</taxon>
        <taxon>Cynoglossinae</taxon>
        <taxon>Cynoglossus</taxon>
    </lineage>
</organism>
<sequence length="269" mass="29747">MKADDLPRSPQKILAKRFMSVSPALTDLSHLYQTEFVRSARAIGVLWAICTLCLAIIEVVILVQPSWIGTADTGRYHPAAPSGTLGLFEVCIESDWPVLDCRGGLSSLSPLPSFQSVAVLVGVSLWTVWTSLLCLCLFRFCSAATVYKICAWLQLTAGQSMIQYLNHAGTDSLVCSFLSDVICLKSVCSICEVSYFFLFRFLSCIGLSPVSRLMGQSRNEVLVWPYSKSKPQYSIHHLLITVEPGDTSTSTYEYFGETSEQIRRANFGL</sequence>
<reference evidence="6 7" key="1">
    <citation type="journal article" date="2014" name="Nat. Genet.">
        <title>Whole-genome sequence of a flatfish provides insights into ZW sex chromosome evolution and adaptation to a benthic lifestyle.</title>
        <authorList>
            <person name="Chen S."/>
            <person name="Zhang G."/>
            <person name="Shao C."/>
            <person name="Huang Q."/>
            <person name="Liu G."/>
            <person name="Zhang P."/>
            <person name="Song W."/>
            <person name="An N."/>
            <person name="Chalopin D."/>
            <person name="Volff J.N."/>
            <person name="Hong Y."/>
            <person name="Li Q."/>
            <person name="Sha Z."/>
            <person name="Zhou H."/>
            <person name="Xie M."/>
            <person name="Yu Q."/>
            <person name="Liu Y."/>
            <person name="Xiang H."/>
            <person name="Wang N."/>
            <person name="Wu K."/>
            <person name="Yang C."/>
            <person name="Zhou Q."/>
            <person name="Liao X."/>
            <person name="Yang L."/>
            <person name="Hu Q."/>
            <person name="Zhang J."/>
            <person name="Meng L."/>
            <person name="Jin L."/>
            <person name="Tian Y."/>
            <person name="Lian J."/>
            <person name="Yang J."/>
            <person name="Miao G."/>
            <person name="Liu S."/>
            <person name="Liang Z."/>
            <person name="Yan F."/>
            <person name="Li Y."/>
            <person name="Sun B."/>
            <person name="Zhang H."/>
            <person name="Zhang J."/>
            <person name="Zhu Y."/>
            <person name="Du M."/>
            <person name="Zhao Y."/>
            <person name="Schartl M."/>
            <person name="Tang Q."/>
            <person name="Wang J."/>
        </authorList>
    </citation>
    <scope>NUCLEOTIDE SEQUENCE</scope>
</reference>
<evidence type="ECO:0000256" key="5">
    <source>
        <dbReference type="SAM" id="Phobius"/>
    </source>
</evidence>
<evidence type="ECO:0000256" key="3">
    <source>
        <dbReference type="ARBA" id="ARBA00022989"/>
    </source>
</evidence>
<keyword evidence="2 5" id="KW-0812">Transmembrane</keyword>
<dbReference type="PANTHER" id="PTHR12489:SF17">
    <property type="entry name" value="LHFPL TETRASPAN SUBFAMILY MEMBER 4B"/>
    <property type="match status" value="1"/>
</dbReference>
<keyword evidence="4 5" id="KW-0472">Membrane</keyword>
<dbReference type="Proteomes" id="UP000265120">
    <property type="component" value="Chromosome 10"/>
</dbReference>
<keyword evidence="7" id="KW-1185">Reference proteome</keyword>
<proteinExistence type="predicted"/>
<name>A0A3P8WJ09_CYNSE</name>
<dbReference type="PANTHER" id="PTHR12489">
    <property type="entry name" value="LIPOMA HMGIC FUSION PARTNER-LIKE PROTEIN"/>
    <property type="match status" value="1"/>
</dbReference>
<feature type="transmembrane region" description="Helical" evidence="5">
    <location>
        <begin position="42"/>
        <end position="63"/>
    </location>
</feature>
<keyword evidence="3 5" id="KW-1133">Transmembrane helix</keyword>
<evidence type="ECO:0000256" key="1">
    <source>
        <dbReference type="ARBA" id="ARBA00004141"/>
    </source>
</evidence>
<protein>
    <submittedName>
        <fullName evidence="6">LHFPL tetraspan subfamily member 4b</fullName>
    </submittedName>
</protein>
<reference evidence="6" key="3">
    <citation type="submission" date="2025-09" db="UniProtKB">
        <authorList>
            <consortium name="Ensembl"/>
        </authorList>
    </citation>
    <scope>IDENTIFICATION</scope>
</reference>
<dbReference type="AlphaFoldDB" id="A0A3P8WJ09"/>
<comment type="subcellular location">
    <subcellularLocation>
        <location evidence="1">Membrane</location>
        <topology evidence="1">Multi-pass membrane protein</topology>
    </subcellularLocation>
</comment>
<evidence type="ECO:0000256" key="4">
    <source>
        <dbReference type="ARBA" id="ARBA00023136"/>
    </source>
</evidence>
<dbReference type="InterPro" id="IPR019372">
    <property type="entry name" value="LHFPL"/>
</dbReference>
<dbReference type="GeneTree" id="ENSGT00990000203541"/>
<dbReference type="STRING" id="244447.ENSCSEP00000027443"/>
<dbReference type="Pfam" id="PF10242">
    <property type="entry name" value="L_HMGIC_fpl"/>
    <property type="match status" value="1"/>
</dbReference>
<dbReference type="GO" id="GO:0005886">
    <property type="term" value="C:plasma membrane"/>
    <property type="evidence" value="ECO:0007669"/>
    <property type="project" value="TreeGrafter"/>
</dbReference>
<evidence type="ECO:0000313" key="7">
    <source>
        <dbReference type="Proteomes" id="UP000265120"/>
    </source>
</evidence>
<dbReference type="Ensembl" id="ENSCSET00000027810.1">
    <property type="protein sequence ID" value="ENSCSEP00000027443.1"/>
    <property type="gene ID" value="ENSCSEG00000017474.1"/>
</dbReference>
<evidence type="ECO:0000313" key="6">
    <source>
        <dbReference type="Ensembl" id="ENSCSEP00000027443.1"/>
    </source>
</evidence>
<dbReference type="GO" id="GO:0007605">
    <property type="term" value="P:sensory perception of sound"/>
    <property type="evidence" value="ECO:0007669"/>
    <property type="project" value="TreeGrafter"/>
</dbReference>